<accession>A0A328UK00</accession>
<dbReference type="AlphaFoldDB" id="A0A328UK00"/>
<feature type="domain" description="N-acetyltransferase" evidence="1">
    <location>
        <begin position="35"/>
        <end position="176"/>
    </location>
</feature>
<dbReference type="InterPro" id="IPR000182">
    <property type="entry name" value="GNAT_dom"/>
</dbReference>
<evidence type="ECO:0000313" key="3">
    <source>
        <dbReference type="Proteomes" id="UP000249377"/>
    </source>
</evidence>
<dbReference type="CDD" id="cd04301">
    <property type="entry name" value="NAT_SF"/>
    <property type="match status" value="1"/>
</dbReference>
<proteinExistence type="predicted"/>
<dbReference type="InterPro" id="IPR016181">
    <property type="entry name" value="Acyl_CoA_acyltransferase"/>
</dbReference>
<protein>
    <recommendedName>
        <fullName evidence="1">N-acetyltransferase domain-containing protein</fullName>
    </recommendedName>
</protein>
<reference evidence="2 3" key="1">
    <citation type="submission" date="2018-06" db="EMBL/GenBank/DDBJ databases">
        <title>Noncontiguous genome sequence of Ruminococcaceae bacterium ASD2818.</title>
        <authorList>
            <person name="Chaplin A.V."/>
            <person name="Sokolova S.R."/>
            <person name="Kochetkova T.O."/>
            <person name="Goltsov A.Y."/>
            <person name="Trofimov D.Y."/>
            <person name="Efimov B.A."/>
        </authorList>
    </citation>
    <scope>NUCLEOTIDE SEQUENCE [LARGE SCALE GENOMIC DNA]</scope>
    <source>
        <strain evidence="2 3">ASD2818</strain>
    </source>
</reference>
<comment type="caution">
    <text evidence="2">The sequence shown here is derived from an EMBL/GenBank/DDBJ whole genome shotgun (WGS) entry which is preliminary data.</text>
</comment>
<organism evidence="2 3">
    <name type="scientific">Hydrogeniiclostridium mannosilyticum</name>
    <dbReference type="NCBI Taxonomy" id="2764322"/>
    <lineage>
        <taxon>Bacteria</taxon>
        <taxon>Bacillati</taxon>
        <taxon>Bacillota</taxon>
        <taxon>Clostridia</taxon>
        <taxon>Eubacteriales</taxon>
        <taxon>Acutalibacteraceae</taxon>
        <taxon>Hydrogeniiclostridium</taxon>
    </lineage>
</organism>
<dbReference type="PROSITE" id="PS51186">
    <property type="entry name" value="GNAT"/>
    <property type="match status" value="1"/>
</dbReference>
<sequence length="329" mass="37132">MTILKRLLLFTEKCWKGHPAYFNLRIGRRRKVYMIEFPSWSERAELSRLWQLAFDDQPRAVRFFFQNRFRPEDCLVYRRDGKIAAALYLLPASLKIAGIAYRAHYIYAAATLPEYRGRGYMAALLEAAGQKGWARGEAYSAVLPATEPLYRFYAKAGYVLYYKVVQVAFTKQELSDLTVAVHLENREWLLPDFKRLAATRNARLTNREGSLQWDGDALAYAAGYSRVFGGNILTLQNHGRMDYALYEMAGEDCMVTELMSEGDGYLRFGAELLRRAPAAAYHFRLPAGGDFLGKNGVAENAGMLRPLGNQPPLQAPLTGPAPYLGLALS</sequence>
<dbReference type="PANTHER" id="PTHR37817">
    <property type="entry name" value="N-ACETYLTRANSFERASE EIS"/>
    <property type="match status" value="1"/>
</dbReference>
<dbReference type="Proteomes" id="UP000249377">
    <property type="component" value="Unassembled WGS sequence"/>
</dbReference>
<name>A0A328UK00_9FIRM</name>
<evidence type="ECO:0000259" key="1">
    <source>
        <dbReference type="PROSITE" id="PS51186"/>
    </source>
</evidence>
<dbReference type="Pfam" id="PF13527">
    <property type="entry name" value="Acetyltransf_9"/>
    <property type="match status" value="1"/>
</dbReference>
<keyword evidence="3" id="KW-1185">Reference proteome</keyword>
<dbReference type="InterPro" id="IPR051554">
    <property type="entry name" value="Acetyltransferase_Eis"/>
</dbReference>
<dbReference type="GO" id="GO:0034069">
    <property type="term" value="F:aminoglycoside N-acetyltransferase activity"/>
    <property type="evidence" value="ECO:0007669"/>
    <property type="project" value="TreeGrafter"/>
</dbReference>
<gene>
    <name evidence="2" type="ORF">DPQ25_07555</name>
</gene>
<dbReference type="Gene3D" id="3.40.630.30">
    <property type="match status" value="1"/>
</dbReference>
<evidence type="ECO:0000313" key="2">
    <source>
        <dbReference type="EMBL" id="RAQ29325.1"/>
    </source>
</evidence>
<dbReference type="GO" id="GO:0030649">
    <property type="term" value="P:aminoglycoside antibiotic catabolic process"/>
    <property type="evidence" value="ECO:0007669"/>
    <property type="project" value="TreeGrafter"/>
</dbReference>
<dbReference type="EMBL" id="QLYR01000003">
    <property type="protein sequence ID" value="RAQ29325.1"/>
    <property type="molecule type" value="Genomic_DNA"/>
</dbReference>
<dbReference type="PANTHER" id="PTHR37817:SF1">
    <property type="entry name" value="N-ACETYLTRANSFERASE EIS"/>
    <property type="match status" value="1"/>
</dbReference>
<dbReference type="SUPFAM" id="SSF55729">
    <property type="entry name" value="Acyl-CoA N-acyltransferases (Nat)"/>
    <property type="match status" value="1"/>
</dbReference>